<dbReference type="InterPro" id="IPR027417">
    <property type="entry name" value="P-loop_NTPase"/>
</dbReference>
<dbReference type="PANTHER" id="PTHR24221">
    <property type="entry name" value="ATP-BINDING CASSETTE SUB-FAMILY B"/>
    <property type="match status" value="1"/>
</dbReference>
<dbReference type="InterPro" id="IPR011527">
    <property type="entry name" value="ABC1_TM_dom"/>
</dbReference>
<keyword evidence="4 5" id="KW-0472">Membrane</keyword>
<dbReference type="InterPro" id="IPR003439">
    <property type="entry name" value="ABC_transporter-like_ATP-bd"/>
</dbReference>
<evidence type="ECO:0000256" key="3">
    <source>
        <dbReference type="ARBA" id="ARBA00022989"/>
    </source>
</evidence>
<dbReference type="SUPFAM" id="SSF52540">
    <property type="entry name" value="P-loop containing nucleoside triphosphate hydrolases"/>
    <property type="match status" value="1"/>
</dbReference>
<feature type="transmembrane region" description="Helical" evidence="5">
    <location>
        <begin position="242"/>
        <end position="261"/>
    </location>
</feature>
<feature type="transmembrane region" description="Helical" evidence="5">
    <location>
        <begin position="273"/>
        <end position="292"/>
    </location>
</feature>
<dbReference type="Pfam" id="PF00005">
    <property type="entry name" value="ABC_tran"/>
    <property type="match status" value="1"/>
</dbReference>
<keyword evidence="3 5" id="KW-1133">Transmembrane helix</keyword>
<keyword evidence="7" id="KW-0067">ATP-binding</keyword>
<reference evidence="8" key="1">
    <citation type="journal article" date="2019" name="Int. J. Syst. Evol. Microbiol.">
        <title>The Global Catalogue of Microorganisms (GCM) 10K type strain sequencing project: providing services to taxonomists for standard genome sequencing and annotation.</title>
        <authorList>
            <consortium name="The Broad Institute Genomics Platform"/>
            <consortium name="The Broad Institute Genome Sequencing Center for Infectious Disease"/>
            <person name="Wu L."/>
            <person name="Ma J."/>
        </authorList>
    </citation>
    <scope>NUCLEOTIDE SEQUENCE [LARGE SCALE GENOMIC DNA]</scope>
    <source>
        <strain evidence="8">CCM 8937</strain>
    </source>
</reference>
<sequence>MSLWKCICKQPKLNLVVLFWQVVGAVCVTVNGLGNANLVSSIVKLDRSAVIFWLIVVLVANISWGCQIKENRIWTERAMQAMDADIRLQITTQLAATDYATYHQTATATYVSWLTNDIATINDYGFETLVLVIYQALIITMSVGALIHFHYSLIVTVGVLLLLMSIVPQLFTKRMNQATLTMSQATEKFTSQMTDLLAGFDELLQLNQPIIIQRLTSKATDKLAHAKINQARVDGTMMGTSNLVSLVSQVVVMGQACLLFFVKLVPVGAISGAQYFAATIFANLTGLMANLVEMKTVRPIFAKYQLPAVADTLAPHLMTTEGKLQLTDLNYCYPANPQTSILQRFSWQLQFGKKYAVTGPSGCGKSTLLNIIAGRLATYTGQGSYDQQDYRQLSPAAIRQEIVYLSQTPHIFSASLLFNITLGQVVDAQRLNEALAFSGLKQMTTVFPAGVQTLIEQSGQQLSGGQREQIALARGYYLN</sequence>
<dbReference type="Gene3D" id="3.40.50.300">
    <property type="entry name" value="P-loop containing nucleotide triphosphate hydrolases"/>
    <property type="match status" value="1"/>
</dbReference>
<name>A0ABW4BLC6_9LACO</name>
<evidence type="ECO:0000256" key="2">
    <source>
        <dbReference type="ARBA" id="ARBA00022692"/>
    </source>
</evidence>
<evidence type="ECO:0000313" key="8">
    <source>
        <dbReference type="Proteomes" id="UP001597191"/>
    </source>
</evidence>
<dbReference type="PANTHER" id="PTHR24221:SF654">
    <property type="entry name" value="ATP-BINDING CASSETTE SUB-FAMILY B MEMBER 6"/>
    <property type="match status" value="1"/>
</dbReference>
<dbReference type="InterPro" id="IPR039421">
    <property type="entry name" value="Type_1_exporter"/>
</dbReference>
<dbReference type="RefSeq" id="WP_164509245.1">
    <property type="nucleotide sequence ID" value="NZ_JBHTOH010000033.1"/>
</dbReference>
<dbReference type="Pfam" id="PF00664">
    <property type="entry name" value="ABC_membrane"/>
    <property type="match status" value="1"/>
</dbReference>
<comment type="subcellular location">
    <subcellularLocation>
        <location evidence="1">Cell membrane</location>
        <topology evidence="1">Multi-pass membrane protein</topology>
    </subcellularLocation>
</comment>
<feature type="domain" description="ABC transmembrane type-1" evidence="6">
    <location>
        <begin position="15"/>
        <end position="296"/>
    </location>
</feature>
<feature type="transmembrane region" description="Helical" evidence="5">
    <location>
        <begin position="12"/>
        <end position="33"/>
    </location>
</feature>
<proteinExistence type="predicted"/>
<evidence type="ECO:0000259" key="6">
    <source>
        <dbReference type="PROSITE" id="PS50929"/>
    </source>
</evidence>
<evidence type="ECO:0000256" key="4">
    <source>
        <dbReference type="ARBA" id="ARBA00023136"/>
    </source>
</evidence>
<accession>A0ABW4BLC6</accession>
<dbReference type="SUPFAM" id="SSF90123">
    <property type="entry name" value="ABC transporter transmembrane region"/>
    <property type="match status" value="1"/>
</dbReference>
<protein>
    <submittedName>
        <fullName evidence="7">ATP-binding cassette domain-containing protein</fullName>
    </submittedName>
</protein>
<organism evidence="7 8">
    <name type="scientific">Lapidilactobacillus gannanensis</name>
    <dbReference type="NCBI Taxonomy" id="2486002"/>
    <lineage>
        <taxon>Bacteria</taxon>
        <taxon>Bacillati</taxon>
        <taxon>Bacillota</taxon>
        <taxon>Bacilli</taxon>
        <taxon>Lactobacillales</taxon>
        <taxon>Lactobacillaceae</taxon>
        <taxon>Lapidilactobacillus</taxon>
    </lineage>
</organism>
<comment type="caution">
    <text evidence="7">The sequence shown here is derived from an EMBL/GenBank/DDBJ whole genome shotgun (WGS) entry which is preliminary data.</text>
</comment>
<dbReference type="PROSITE" id="PS50929">
    <property type="entry name" value="ABC_TM1F"/>
    <property type="match status" value="1"/>
</dbReference>
<evidence type="ECO:0000256" key="1">
    <source>
        <dbReference type="ARBA" id="ARBA00004651"/>
    </source>
</evidence>
<feature type="transmembrane region" description="Helical" evidence="5">
    <location>
        <begin position="45"/>
        <end position="64"/>
    </location>
</feature>
<dbReference type="InterPro" id="IPR036640">
    <property type="entry name" value="ABC1_TM_sf"/>
</dbReference>
<evidence type="ECO:0000313" key="7">
    <source>
        <dbReference type="EMBL" id="MFD1411024.1"/>
    </source>
</evidence>
<evidence type="ECO:0000256" key="5">
    <source>
        <dbReference type="SAM" id="Phobius"/>
    </source>
</evidence>
<dbReference type="Proteomes" id="UP001597191">
    <property type="component" value="Unassembled WGS sequence"/>
</dbReference>
<feature type="transmembrane region" description="Helical" evidence="5">
    <location>
        <begin position="153"/>
        <end position="172"/>
    </location>
</feature>
<dbReference type="GO" id="GO:0005524">
    <property type="term" value="F:ATP binding"/>
    <property type="evidence" value="ECO:0007669"/>
    <property type="project" value="UniProtKB-KW"/>
</dbReference>
<keyword evidence="2 5" id="KW-0812">Transmembrane</keyword>
<dbReference type="EMBL" id="JBHTOH010000033">
    <property type="protein sequence ID" value="MFD1411024.1"/>
    <property type="molecule type" value="Genomic_DNA"/>
</dbReference>
<keyword evidence="8" id="KW-1185">Reference proteome</keyword>
<gene>
    <name evidence="7" type="ORF">ACFQ4R_05300</name>
</gene>
<dbReference type="Gene3D" id="1.20.1560.10">
    <property type="entry name" value="ABC transporter type 1, transmembrane domain"/>
    <property type="match status" value="1"/>
</dbReference>
<feature type="transmembrane region" description="Helical" evidence="5">
    <location>
        <begin position="128"/>
        <end position="147"/>
    </location>
</feature>
<keyword evidence="7" id="KW-0547">Nucleotide-binding</keyword>